<reference evidence="3 4" key="1">
    <citation type="submission" date="2023-10" db="EMBL/GenBank/DDBJ databases">
        <title>Chromosome-scale genome assembly provides insights into flower coloration mechanisms of Canna indica.</title>
        <authorList>
            <person name="Li C."/>
        </authorList>
    </citation>
    <scope>NUCLEOTIDE SEQUENCE [LARGE SCALE GENOMIC DNA]</scope>
    <source>
        <tissue evidence="3">Flower</tissue>
    </source>
</reference>
<feature type="compositionally biased region" description="Acidic residues" evidence="1">
    <location>
        <begin position="156"/>
        <end position="167"/>
    </location>
</feature>
<feature type="chain" id="PRO_5043002038" evidence="2">
    <location>
        <begin position="18"/>
        <end position="174"/>
    </location>
</feature>
<name>A0AAQ3JUQ1_9LILI</name>
<sequence length="174" mass="19774">MASIASWLVTTIRKGLLHGLLHWGICIASGPLPIDNYKCLLSSIESLRCQAEGKSGLDVCPDVTHHINVPFYDYVYDLYTVGDCLDANMEDVADYPPVQVNDDENEYYDGSLQSEYDSDDSNDNPRNDCPDEESSGVEDENEDPFGDSEGSNSEYEHEEVDIDEDDENWRWRYR</sequence>
<evidence type="ECO:0000313" key="3">
    <source>
        <dbReference type="EMBL" id="WOK96694.1"/>
    </source>
</evidence>
<feature type="region of interest" description="Disordered" evidence="1">
    <location>
        <begin position="95"/>
        <end position="174"/>
    </location>
</feature>
<evidence type="ECO:0000313" key="4">
    <source>
        <dbReference type="Proteomes" id="UP001327560"/>
    </source>
</evidence>
<feature type="signal peptide" evidence="2">
    <location>
        <begin position="1"/>
        <end position="17"/>
    </location>
</feature>
<accession>A0AAQ3JUQ1</accession>
<organism evidence="3 4">
    <name type="scientific">Canna indica</name>
    <name type="common">Indian-shot</name>
    <dbReference type="NCBI Taxonomy" id="4628"/>
    <lineage>
        <taxon>Eukaryota</taxon>
        <taxon>Viridiplantae</taxon>
        <taxon>Streptophyta</taxon>
        <taxon>Embryophyta</taxon>
        <taxon>Tracheophyta</taxon>
        <taxon>Spermatophyta</taxon>
        <taxon>Magnoliopsida</taxon>
        <taxon>Liliopsida</taxon>
        <taxon>Zingiberales</taxon>
        <taxon>Cannaceae</taxon>
        <taxon>Canna</taxon>
    </lineage>
</organism>
<proteinExistence type="predicted"/>
<keyword evidence="4" id="KW-1185">Reference proteome</keyword>
<dbReference type="AlphaFoldDB" id="A0AAQ3JUQ1"/>
<evidence type="ECO:0000256" key="1">
    <source>
        <dbReference type="SAM" id="MobiDB-lite"/>
    </source>
</evidence>
<evidence type="ECO:0000256" key="2">
    <source>
        <dbReference type="SAM" id="SignalP"/>
    </source>
</evidence>
<protein>
    <submittedName>
        <fullName evidence="3">RNA-directed DNA methylation 4 isoform X1</fullName>
    </submittedName>
</protein>
<feature type="compositionally biased region" description="Acidic residues" evidence="1">
    <location>
        <begin position="130"/>
        <end position="146"/>
    </location>
</feature>
<dbReference type="EMBL" id="CP136891">
    <property type="protein sequence ID" value="WOK96694.1"/>
    <property type="molecule type" value="Genomic_DNA"/>
</dbReference>
<gene>
    <name evidence="3" type="ORF">Cni_G05401</name>
</gene>
<keyword evidence="2" id="KW-0732">Signal</keyword>
<dbReference type="Proteomes" id="UP001327560">
    <property type="component" value="Chromosome 2"/>
</dbReference>